<dbReference type="Pfam" id="PF01381">
    <property type="entry name" value="HTH_3"/>
    <property type="match status" value="1"/>
</dbReference>
<dbReference type="EMBL" id="NTME01000016">
    <property type="protein sequence ID" value="PBJ94531.1"/>
    <property type="molecule type" value="Genomic_DNA"/>
</dbReference>
<dbReference type="AlphaFoldDB" id="A0A2A3M438"/>
<accession>A0A2A3M438</accession>
<proteinExistence type="predicted"/>
<feature type="domain" description="HTH cro/C1-type" evidence="1">
    <location>
        <begin position="14"/>
        <end position="67"/>
    </location>
</feature>
<dbReference type="SMART" id="SM00530">
    <property type="entry name" value="HTH_XRE"/>
    <property type="match status" value="1"/>
</dbReference>
<gene>
    <name evidence="2" type="ORF">CMV24_16555</name>
</gene>
<evidence type="ECO:0000313" key="2">
    <source>
        <dbReference type="EMBL" id="PBJ94531.1"/>
    </source>
</evidence>
<dbReference type="CDD" id="cd00093">
    <property type="entry name" value="HTH_XRE"/>
    <property type="match status" value="1"/>
</dbReference>
<dbReference type="Proteomes" id="UP000218102">
    <property type="component" value="Unassembled WGS sequence"/>
</dbReference>
<protein>
    <recommendedName>
        <fullName evidence="1">HTH cro/C1-type domain-containing protein</fullName>
    </recommendedName>
</protein>
<reference evidence="2 3" key="1">
    <citation type="submission" date="2017-09" db="EMBL/GenBank/DDBJ databases">
        <authorList>
            <person name="Ehlers B."/>
            <person name="Leendertz F.H."/>
        </authorList>
    </citation>
    <scope>NUCLEOTIDE SEQUENCE [LARGE SCALE GENOMIC DNA]</scope>
    <source>
        <strain evidence="2 3">DJ-1</strain>
    </source>
</reference>
<comment type="caution">
    <text evidence="2">The sequence shown here is derived from an EMBL/GenBank/DDBJ whole genome shotgun (WGS) entry which is preliminary data.</text>
</comment>
<dbReference type="SUPFAM" id="SSF47413">
    <property type="entry name" value="lambda repressor-like DNA-binding domains"/>
    <property type="match status" value="1"/>
</dbReference>
<dbReference type="InterPro" id="IPR001387">
    <property type="entry name" value="Cro/C1-type_HTH"/>
</dbReference>
<dbReference type="PROSITE" id="PS50943">
    <property type="entry name" value="HTH_CROC1"/>
    <property type="match status" value="1"/>
</dbReference>
<dbReference type="GO" id="GO:0003677">
    <property type="term" value="F:DNA binding"/>
    <property type="evidence" value="ECO:0007669"/>
    <property type="project" value="InterPro"/>
</dbReference>
<evidence type="ECO:0000259" key="1">
    <source>
        <dbReference type="PROSITE" id="PS50943"/>
    </source>
</evidence>
<organism evidence="2 3">
    <name type="scientific">Pseudomonas plecoglossicida</name>
    <dbReference type="NCBI Taxonomy" id="70775"/>
    <lineage>
        <taxon>Bacteria</taxon>
        <taxon>Pseudomonadati</taxon>
        <taxon>Pseudomonadota</taxon>
        <taxon>Gammaproteobacteria</taxon>
        <taxon>Pseudomonadales</taxon>
        <taxon>Pseudomonadaceae</taxon>
        <taxon>Pseudomonas</taxon>
    </lineage>
</organism>
<dbReference type="InterPro" id="IPR010982">
    <property type="entry name" value="Lambda_DNA-bd_dom_sf"/>
</dbReference>
<sequence>MLPNPKSSNFRHALKNARKEAGLNHKELAEKAGISHVMPGRYERGESRPTMSTWQELNKVLFDDEDFEEEDDGTEDGVTKKSVMALTLTEATIEDILDELSSRGFSNVSLEWS</sequence>
<name>A0A2A3M438_PSEDL</name>
<dbReference type="RefSeq" id="WP_096010195.1">
    <property type="nucleotide sequence ID" value="NZ_NTME01000016.1"/>
</dbReference>
<dbReference type="Gene3D" id="1.10.260.40">
    <property type="entry name" value="lambda repressor-like DNA-binding domains"/>
    <property type="match status" value="1"/>
</dbReference>
<evidence type="ECO:0000313" key="3">
    <source>
        <dbReference type="Proteomes" id="UP000218102"/>
    </source>
</evidence>